<gene>
    <name evidence="1" type="ORF">ERS672216_00895</name>
</gene>
<organism evidence="1 2">
    <name type="scientific">Campylobacter geochelonis</name>
    <dbReference type="NCBI Taxonomy" id="1780362"/>
    <lineage>
        <taxon>Bacteria</taxon>
        <taxon>Pseudomonadati</taxon>
        <taxon>Campylobacterota</taxon>
        <taxon>Epsilonproteobacteria</taxon>
        <taxon>Campylobacterales</taxon>
        <taxon>Campylobacteraceae</taxon>
        <taxon>Campylobacter</taxon>
    </lineage>
</organism>
<name>A0A128EEW2_9BACT</name>
<proteinExistence type="predicted"/>
<accession>A0A128EEW2</accession>
<evidence type="ECO:0000313" key="2">
    <source>
        <dbReference type="Proteomes" id="UP000069632"/>
    </source>
</evidence>
<keyword evidence="2" id="KW-1185">Reference proteome</keyword>
<dbReference type="OrthoDB" id="5363140at2"/>
<reference evidence="1 2" key="1">
    <citation type="submission" date="2016-02" db="EMBL/GenBank/DDBJ databases">
        <authorList>
            <consortium name="Pathogen Informatics"/>
        </authorList>
    </citation>
    <scope>NUCLEOTIDE SEQUENCE [LARGE SCALE GENOMIC DNA]</scope>
    <source>
        <strain evidence="1 2">RC20</strain>
    </source>
</reference>
<protein>
    <recommendedName>
        <fullName evidence="3">DUF3108 domain-containing protein</fullName>
    </recommendedName>
</protein>
<evidence type="ECO:0008006" key="3">
    <source>
        <dbReference type="Google" id="ProtNLM"/>
    </source>
</evidence>
<dbReference type="EMBL" id="FIZP01000003">
    <property type="protein sequence ID" value="CZE47460.1"/>
    <property type="molecule type" value="Genomic_DNA"/>
</dbReference>
<dbReference type="Proteomes" id="UP000069632">
    <property type="component" value="Unassembled WGS sequence"/>
</dbReference>
<dbReference type="AlphaFoldDB" id="A0A128EEW2"/>
<sequence>MRALLLLIFINFAFASEIYMKYDVSFGIFGKVGEADAKLVKHENNATYEISIDAKTTGLANSLSGDRREYFYSTGEIYKDYFLPHLYTHRVERNKGGKVRVDEKIFTFNQRKSQIHFVRYKGEKGNISKSDDKILDYYAQNDLLSLFFNFSKIKHDEELYALIAAGANKKDGRVDVFMPSGSKKESLQKALDTKYQPYIVYINQKIFSSKKGELHLSLDENGYAKKAILKDVIFFGDIVGEAK</sequence>
<evidence type="ECO:0000313" key="1">
    <source>
        <dbReference type="EMBL" id="CZE47460.1"/>
    </source>
</evidence>